<keyword evidence="8" id="KW-0547">Nucleotide-binding</keyword>
<sequence length="558" mass="56571">MRVPTAPDVLRDAVGGQRRLVAAAAVLAAGHQIGEAAVPVLIGWIIDRAMARGGGPATLLGGLALLAVAFAALSLSFKYGLRLGERAAFRSAHLLRMRIAGRLFDDRGARTDRLTGELVNISTDDAQLVGDTNLAWPRAVAAVVGLLAGAAALLSYSVVLGAVVLVAVPVLLAVSHVSGKPLARRAEQGQGQAAAASGLATDLVAGIRTLKGIGAERAAALRYRATSVRSRDAAIRVAAAQSALDGSMIVMTGVLLAVVAALGGHLAATGRISIGDLVAAVGLAQFLIWPLSQFSWVNGQLATGRAGARRVADLLACPPAIHSGTRPAAVVRGALRVHAVTHRKLADLDFTVAAGEFVGVVATPAEAADLLDCLRRRVVPERGGITVDGVPLIELPAPAARRALLVADHHAELFAGTVADNVAAGRAAAGGTGMVAVALAAAQINGLAVGADTVVSPHGASLSGGQRQRVALARAIAADPPVLVLHDPTTAVDAVTETAIAAGLRAARRGRTTLLITTSPALLDTADRVIHLRGGAVARTGAHRDLAAADPGYRAATR</sequence>
<dbReference type="SUPFAM" id="SSF52540">
    <property type="entry name" value="P-loop containing nucleoside triphosphate hydrolases"/>
    <property type="match status" value="1"/>
</dbReference>
<dbReference type="Proteomes" id="UP000292564">
    <property type="component" value="Unassembled WGS sequence"/>
</dbReference>
<evidence type="ECO:0000259" key="6">
    <source>
        <dbReference type="PROSITE" id="PS50893"/>
    </source>
</evidence>
<name>A0A4Q7ZTY0_9ACTN</name>
<dbReference type="Pfam" id="PF00005">
    <property type="entry name" value="ABC_tran"/>
    <property type="match status" value="1"/>
</dbReference>
<dbReference type="PANTHER" id="PTHR43394:SF1">
    <property type="entry name" value="ATP-BINDING CASSETTE SUB-FAMILY B MEMBER 10, MITOCHONDRIAL"/>
    <property type="match status" value="1"/>
</dbReference>
<organism evidence="8 9">
    <name type="scientific">Krasilnikovia cinnamomea</name>
    <dbReference type="NCBI Taxonomy" id="349313"/>
    <lineage>
        <taxon>Bacteria</taxon>
        <taxon>Bacillati</taxon>
        <taxon>Actinomycetota</taxon>
        <taxon>Actinomycetes</taxon>
        <taxon>Micromonosporales</taxon>
        <taxon>Micromonosporaceae</taxon>
        <taxon>Krasilnikovia</taxon>
    </lineage>
</organism>
<evidence type="ECO:0000256" key="5">
    <source>
        <dbReference type="SAM" id="Phobius"/>
    </source>
</evidence>
<feature type="transmembrane region" description="Helical" evidence="5">
    <location>
        <begin position="58"/>
        <end position="77"/>
    </location>
</feature>
<dbReference type="PROSITE" id="PS50929">
    <property type="entry name" value="ABC_TM1F"/>
    <property type="match status" value="1"/>
</dbReference>
<dbReference type="Pfam" id="PF00664">
    <property type="entry name" value="ABC_membrane"/>
    <property type="match status" value="1"/>
</dbReference>
<dbReference type="InterPro" id="IPR039421">
    <property type="entry name" value="Type_1_exporter"/>
</dbReference>
<feature type="transmembrane region" description="Helical" evidence="5">
    <location>
        <begin position="246"/>
        <end position="266"/>
    </location>
</feature>
<evidence type="ECO:0000256" key="2">
    <source>
        <dbReference type="ARBA" id="ARBA00022692"/>
    </source>
</evidence>
<accession>A0A4Q7ZTY0</accession>
<dbReference type="InterPro" id="IPR003439">
    <property type="entry name" value="ABC_transporter-like_ATP-bd"/>
</dbReference>
<dbReference type="GO" id="GO:0015421">
    <property type="term" value="F:ABC-type oligopeptide transporter activity"/>
    <property type="evidence" value="ECO:0007669"/>
    <property type="project" value="TreeGrafter"/>
</dbReference>
<keyword evidence="4 5" id="KW-0472">Membrane</keyword>
<dbReference type="PROSITE" id="PS50893">
    <property type="entry name" value="ABC_TRANSPORTER_2"/>
    <property type="match status" value="1"/>
</dbReference>
<feature type="domain" description="ABC transporter" evidence="6">
    <location>
        <begin position="325"/>
        <end position="558"/>
    </location>
</feature>
<dbReference type="InterPro" id="IPR011527">
    <property type="entry name" value="ABC1_TM_dom"/>
</dbReference>
<dbReference type="EMBL" id="SHKY01000001">
    <property type="protein sequence ID" value="RZU54015.1"/>
    <property type="molecule type" value="Genomic_DNA"/>
</dbReference>
<dbReference type="GO" id="GO:0005886">
    <property type="term" value="C:plasma membrane"/>
    <property type="evidence" value="ECO:0007669"/>
    <property type="project" value="UniProtKB-SubCell"/>
</dbReference>
<dbReference type="InterPro" id="IPR036640">
    <property type="entry name" value="ABC1_TM_sf"/>
</dbReference>
<proteinExistence type="predicted"/>
<protein>
    <submittedName>
        <fullName evidence="8">Putative ABC transport system ATP-binding protein</fullName>
    </submittedName>
</protein>
<feature type="transmembrane region" description="Helical" evidence="5">
    <location>
        <begin position="141"/>
        <end position="174"/>
    </location>
</feature>
<keyword evidence="8" id="KW-0067">ATP-binding</keyword>
<dbReference type="RefSeq" id="WP_242625144.1">
    <property type="nucleotide sequence ID" value="NZ_SHKY01000001.1"/>
</dbReference>
<dbReference type="InterPro" id="IPR027417">
    <property type="entry name" value="P-loop_NTPase"/>
</dbReference>
<dbReference type="InterPro" id="IPR017871">
    <property type="entry name" value="ABC_transporter-like_CS"/>
</dbReference>
<evidence type="ECO:0000256" key="3">
    <source>
        <dbReference type="ARBA" id="ARBA00022989"/>
    </source>
</evidence>
<evidence type="ECO:0000256" key="4">
    <source>
        <dbReference type="ARBA" id="ARBA00023136"/>
    </source>
</evidence>
<keyword evidence="2 5" id="KW-0812">Transmembrane</keyword>
<evidence type="ECO:0000259" key="7">
    <source>
        <dbReference type="PROSITE" id="PS50929"/>
    </source>
</evidence>
<dbReference type="GO" id="GO:0016887">
    <property type="term" value="F:ATP hydrolysis activity"/>
    <property type="evidence" value="ECO:0007669"/>
    <property type="project" value="InterPro"/>
</dbReference>
<evidence type="ECO:0000256" key="1">
    <source>
        <dbReference type="ARBA" id="ARBA00004651"/>
    </source>
</evidence>
<dbReference type="PANTHER" id="PTHR43394">
    <property type="entry name" value="ATP-DEPENDENT PERMEASE MDL1, MITOCHONDRIAL"/>
    <property type="match status" value="1"/>
</dbReference>
<dbReference type="GO" id="GO:0005524">
    <property type="term" value="F:ATP binding"/>
    <property type="evidence" value="ECO:0007669"/>
    <property type="project" value="UniProtKB-KW"/>
</dbReference>
<reference evidence="8 9" key="1">
    <citation type="submission" date="2019-02" db="EMBL/GenBank/DDBJ databases">
        <title>Sequencing the genomes of 1000 actinobacteria strains.</title>
        <authorList>
            <person name="Klenk H.-P."/>
        </authorList>
    </citation>
    <scope>NUCLEOTIDE SEQUENCE [LARGE SCALE GENOMIC DNA]</scope>
    <source>
        <strain evidence="8 9">DSM 45162</strain>
    </source>
</reference>
<dbReference type="Gene3D" id="1.20.1560.10">
    <property type="entry name" value="ABC transporter type 1, transmembrane domain"/>
    <property type="match status" value="1"/>
</dbReference>
<comment type="caution">
    <text evidence="8">The sequence shown here is derived from an EMBL/GenBank/DDBJ whole genome shotgun (WGS) entry which is preliminary data.</text>
</comment>
<evidence type="ECO:0000313" key="9">
    <source>
        <dbReference type="Proteomes" id="UP000292564"/>
    </source>
</evidence>
<dbReference type="Gene3D" id="3.40.50.300">
    <property type="entry name" value="P-loop containing nucleotide triphosphate hydrolases"/>
    <property type="match status" value="1"/>
</dbReference>
<dbReference type="SUPFAM" id="SSF90123">
    <property type="entry name" value="ABC transporter transmembrane region"/>
    <property type="match status" value="1"/>
</dbReference>
<dbReference type="PROSITE" id="PS00211">
    <property type="entry name" value="ABC_TRANSPORTER_1"/>
    <property type="match status" value="1"/>
</dbReference>
<keyword evidence="3 5" id="KW-1133">Transmembrane helix</keyword>
<gene>
    <name evidence="8" type="ORF">EV385_5952</name>
</gene>
<feature type="domain" description="ABC transmembrane type-1" evidence="7">
    <location>
        <begin position="22"/>
        <end position="303"/>
    </location>
</feature>
<evidence type="ECO:0000313" key="8">
    <source>
        <dbReference type="EMBL" id="RZU54015.1"/>
    </source>
</evidence>
<dbReference type="AlphaFoldDB" id="A0A4Q7ZTY0"/>
<feature type="transmembrane region" description="Helical" evidence="5">
    <location>
        <begin position="20"/>
        <end position="46"/>
    </location>
</feature>
<keyword evidence="9" id="KW-1185">Reference proteome</keyword>
<comment type="subcellular location">
    <subcellularLocation>
        <location evidence="1">Cell membrane</location>
        <topology evidence="1">Multi-pass membrane protein</topology>
    </subcellularLocation>
</comment>